<dbReference type="InterPro" id="IPR028994">
    <property type="entry name" value="Integrin_alpha_N"/>
</dbReference>
<dbReference type="STRING" id="1027371.GOALK_120_01330"/>
<comment type="caution">
    <text evidence="2">The sequence shown here is derived from an EMBL/GenBank/DDBJ whole genome shotgun (WGS) entry which is preliminary data.</text>
</comment>
<feature type="region of interest" description="Disordered" evidence="1">
    <location>
        <begin position="94"/>
        <end position="122"/>
    </location>
</feature>
<organism evidence="2 3">
    <name type="scientific">Gordonia alkanivorans NBRC 16433</name>
    <dbReference type="NCBI Taxonomy" id="1027371"/>
    <lineage>
        <taxon>Bacteria</taxon>
        <taxon>Bacillati</taxon>
        <taxon>Actinomycetota</taxon>
        <taxon>Actinomycetes</taxon>
        <taxon>Mycobacteriales</taxon>
        <taxon>Gordoniaceae</taxon>
        <taxon>Gordonia</taxon>
    </lineage>
</organism>
<feature type="region of interest" description="Disordered" evidence="1">
    <location>
        <begin position="11"/>
        <end position="35"/>
    </location>
</feature>
<dbReference type="EMBL" id="BACI01000120">
    <property type="protein sequence ID" value="GAA15076.1"/>
    <property type="molecule type" value="Genomic_DNA"/>
</dbReference>
<feature type="compositionally biased region" description="Polar residues" evidence="1">
    <location>
        <begin position="14"/>
        <end position="23"/>
    </location>
</feature>
<sequence length="185" mass="19547">MDPVIEYFFGPGDGSTTRWSTPADTALGDSGPDAVRLDFDGDGRRDDAMWDTDGDGIADVAALDTDEDGEPDAFYRDSGAGLWDRAVDRVGVVGESGSPEARSPEADGSGEPDGPRDLRLDLDADGSTDLELVGAEKGGRLTAERLYVDADGDGVTDTVLVDLNGDGVADAAYDKRDPRFTRRGR</sequence>
<evidence type="ECO:0008006" key="4">
    <source>
        <dbReference type="Google" id="ProtNLM"/>
    </source>
</evidence>
<protein>
    <recommendedName>
        <fullName evidence="4">Pullulanase</fullName>
    </recommendedName>
</protein>
<gene>
    <name evidence="2" type="ORF">GOALK_120_01330</name>
</gene>
<dbReference type="AlphaFoldDB" id="F9W2I7"/>
<evidence type="ECO:0000313" key="2">
    <source>
        <dbReference type="EMBL" id="GAA15076.1"/>
    </source>
</evidence>
<dbReference type="eggNOG" id="ENOG5033KWG">
    <property type="taxonomic scope" value="Bacteria"/>
</dbReference>
<dbReference type="RefSeq" id="WP_006361142.1">
    <property type="nucleotide sequence ID" value="NZ_BACI01000120.1"/>
</dbReference>
<name>F9W2I7_9ACTN</name>
<evidence type="ECO:0000313" key="3">
    <source>
        <dbReference type="Proteomes" id="UP000003558"/>
    </source>
</evidence>
<feature type="compositionally biased region" description="Basic and acidic residues" evidence="1">
    <location>
        <begin position="113"/>
        <end position="122"/>
    </location>
</feature>
<dbReference type="Proteomes" id="UP000003558">
    <property type="component" value="Unassembled WGS sequence"/>
</dbReference>
<accession>F9W2I7</accession>
<dbReference type="SUPFAM" id="SSF69318">
    <property type="entry name" value="Integrin alpha N-terminal domain"/>
    <property type="match status" value="1"/>
</dbReference>
<reference evidence="2 3" key="1">
    <citation type="submission" date="2011-05" db="EMBL/GenBank/DDBJ databases">
        <title>Whole genome shotgun sequence of Gordonia alkanivorans NBRC 16433.</title>
        <authorList>
            <person name="Hosoyama A."/>
            <person name="Nakamura S."/>
            <person name="Takarada H."/>
            <person name="Tsuchikane K."/>
            <person name="Yamazaki S."/>
            <person name="Fujita N."/>
        </authorList>
    </citation>
    <scope>NUCLEOTIDE SEQUENCE [LARGE SCALE GENOMIC DNA]</scope>
    <source>
        <strain evidence="2 3">NBRC 16433</strain>
    </source>
</reference>
<proteinExistence type="predicted"/>
<evidence type="ECO:0000256" key="1">
    <source>
        <dbReference type="SAM" id="MobiDB-lite"/>
    </source>
</evidence>